<proteinExistence type="predicted"/>
<keyword evidence="3" id="KW-1185">Reference proteome</keyword>
<sequence>MAYHLKPLFVQEHLNGVPVARKMVDISAVANMLPASMMKRLEKSTKDLILSDIMENKASMSKRCLGQVQHKESKPEDSKEEEKRRSTVHYANAIFEMEEELANYDAIDRLTIQPVDLEKDRVRAKYNVVKEDLGNG</sequence>
<reference evidence="2 3" key="1">
    <citation type="submission" date="2024-11" db="EMBL/GenBank/DDBJ databases">
        <title>A near-complete genome assembly of Cinchona calisaya.</title>
        <authorList>
            <person name="Lian D.C."/>
            <person name="Zhao X.W."/>
            <person name="Wei L."/>
        </authorList>
    </citation>
    <scope>NUCLEOTIDE SEQUENCE [LARGE SCALE GENOMIC DNA]</scope>
    <source>
        <tissue evidence="2">Nenye</tissue>
    </source>
</reference>
<dbReference type="AlphaFoldDB" id="A0ABD2YN57"/>
<organism evidence="2 3">
    <name type="scientific">Cinchona calisaya</name>
    <dbReference type="NCBI Taxonomy" id="153742"/>
    <lineage>
        <taxon>Eukaryota</taxon>
        <taxon>Viridiplantae</taxon>
        <taxon>Streptophyta</taxon>
        <taxon>Embryophyta</taxon>
        <taxon>Tracheophyta</taxon>
        <taxon>Spermatophyta</taxon>
        <taxon>Magnoliopsida</taxon>
        <taxon>eudicotyledons</taxon>
        <taxon>Gunneridae</taxon>
        <taxon>Pentapetalae</taxon>
        <taxon>asterids</taxon>
        <taxon>lamiids</taxon>
        <taxon>Gentianales</taxon>
        <taxon>Rubiaceae</taxon>
        <taxon>Cinchonoideae</taxon>
        <taxon>Cinchoneae</taxon>
        <taxon>Cinchona</taxon>
    </lineage>
</organism>
<evidence type="ECO:0000313" key="2">
    <source>
        <dbReference type="EMBL" id="KAL3507287.1"/>
    </source>
</evidence>
<evidence type="ECO:0000256" key="1">
    <source>
        <dbReference type="SAM" id="MobiDB-lite"/>
    </source>
</evidence>
<accession>A0ABD2YN57</accession>
<dbReference type="Proteomes" id="UP001630127">
    <property type="component" value="Unassembled WGS sequence"/>
</dbReference>
<feature type="compositionally biased region" description="Basic and acidic residues" evidence="1">
    <location>
        <begin position="69"/>
        <end position="85"/>
    </location>
</feature>
<comment type="caution">
    <text evidence="2">The sequence shown here is derived from an EMBL/GenBank/DDBJ whole genome shotgun (WGS) entry which is preliminary data.</text>
</comment>
<evidence type="ECO:0000313" key="3">
    <source>
        <dbReference type="Proteomes" id="UP001630127"/>
    </source>
</evidence>
<name>A0ABD2YN57_9GENT</name>
<dbReference type="EMBL" id="JBJUIK010000013">
    <property type="protein sequence ID" value="KAL3507287.1"/>
    <property type="molecule type" value="Genomic_DNA"/>
</dbReference>
<gene>
    <name evidence="2" type="ORF">ACH5RR_032669</name>
</gene>
<protein>
    <submittedName>
        <fullName evidence="2">Uncharacterized protein</fullName>
    </submittedName>
</protein>
<feature type="region of interest" description="Disordered" evidence="1">
    <location>
        <begin position="61"/>
        <end position="86"/>
    </location>
</feature>